<dbReference type="PROSITE" id="PS51318">
    <property type="entry name" value="TAT"/>
    <property type="match status" value="1"/>
</dbReference>
<sequence>MEENNKAQGIGRRGIVKGAAWSVPVIAAAVSAPMAAASVVEAWDVRVVGNPGVLNLVAQGFDVFNDGTTEVPAGTQFQLSTTGISLDVLGSDGLLGILDGTVFGIVEIGDQNNATIQLDEPIVAGGSARISFGLLSVNVAASFTLTLLSTEPEGAVASNNSDSFSCTLIFCS</sequence>
<accession>A0A4Q8AEE0</accession>
<comment type="caution">
    <text evidence="1">The sequence shown here is derived from an EMBL/GenBank/DDBJ whole genome shotgun (WGS) entry which is preliminary data.</text>
</comment>
<dbReference type="EMBL" id="SHLA01000001">
    <property type="protein sequence ID" value="RZU62065.1"/>
    <property type="molecule type" value="Genomic_DNA"/>
</dbReference>
<dbReference type="InterPro" id="IPR006311">
    <property type="entry name" value="TAT_signal"/>
</dbReference>
<dbReference type="AlphaFoldDB" id="A0A4Q8AEE0"/>
<reference evidence="1 2" key="1">
    <citation type="submission" date="2019-02" db="EMBL/GenBank/DDBJ databases">
        <title>Sequencing the genomes of 1000 actinobacteria strains.</title>
        <authorList>
            <person name="Klenk H.-P."/>
        </authorList>
    </citation>
    <scope>NUCLEOTIDE SEQUENCE [LARGE SCALE GENOMIC DNA]</scope>
    <source>
        <strain evidence="1 2">DSM 17364</strain>
    </source>
</reference>
<evidence type="ECO:0000313" key="2">
    <source>
        <dbReference type="Proteomes" id="UP000292685"/>
    </source>
</evidence>
<gene>
    <name evidence="1" type="ORF">EV380_1653</name>
</gene>
<dbReference type="Proteomes" id="UP000292685">
    <property type="component" value="Unassembled WGS sequence"/>
</dbReference>
<proteinExistence type="predicted"/>
<organism evidence="1 2">
    <name type="scientific">Zhihengliuella halotolerans</name>
    <dbReference type="NCBI Taxonomy" id="370736"/>
    <lineage>
        <taxon>Bacteria</taxon>
        <taxon>Bacillati</taxon>
        <taxon>Actinomycetota</taxon>
        <taxon>Actinomycetes</taxon>
        <taxon>Micrococcales</taxon>
        <taxon>Micrococcaceae</taxon>
        <taxon>Zhihengliuella</taxon>
    </lineage>
</organism>
<dbReference type="RefSeq" id="WP_102159155.1">
    <property type="nucleotide sequence ID" value="NZ_PGGT01000033.1"/>
</dbReference>
<evidence type="ECO:0000313" key="1">
    <source>
        <dbReference type="EMBL" id="RZU62065.1"/>
    </source>
</evidence>
<keyword evidence="2" id="KW-1185">Reference proteome</keyword>
<name>A0A4Q8AEE0_9MICC</name>
<protein>
    <submittedName>
        <fullName evidence="1">Uncharacterized protein</fullName>
    </submittedName>
</protein>